<evidence type="ECO:0000256" key="9">
    <source>
        <dbReference type="ARBA" id="ARBA00022989"/>
    </source>
</evidence>
<protein>
    <submittedName>
        <fullName evidence="13">Cytochrome d ubiquinol oxidase subunit II</fullName>
    </submittedName>
</protein>
<evidence type="ECO:0000256" key="11">
    <source>
        <dbReference type="ARBA" id="ARBA00023136"/>
    </source>
</evidence>
<dbReference type="GO" id="GO:0005886">
    <property type="term" value="C:plasma membrane"/>
    <property type="evidence" value="ECO:0007669"/>
    <property type="project" value="UniProtKB-SubCell"/>
</dbReference>
<keyword evidence="7" id="KW-0479">Metal-binding</keyword>
<dbReference type="GO" id="GO:0009055">
    <property type="term" value="F:electron transfer activity"/>
    <property type="evidence" value="ECO:0007669"/>
    <property type="project" value="TreeGrafter"/>
</dbReference>
<evidence type="ECO:0000256" key="8">
    <source>
        <dbReference type="ARBA" id="ARBA00022982"/>
    </source>
</evidence>
<keyword evidence="8" id="KW-0249">Electron transport</keyword>
<dbReference type="InterPro" id="IPR003317">
    <property type="entry name" value="Cyt-d_oxidase_su2"/>
</dbReference>
<reference evidence="13 14" key="1">
    <citation type="submission" date="2017-08" db="EMBL/GenBank/DDBJ databases">
        <title>Infants hospitalized years apart are colonized by the same room-sourced microbial strains.</title>
        <authorList>
            <person name="Brooks B."/>
            <person name="Olm M.R."/>
            <person name="Firek B.A."/>
            <person name="Baker R."/>
            <person name="Thomas B.C."/>
            <person name="Morowitz M.J."/>
            <person name="Banfield J.F."/>
        </authorList>
    </citation>
    <scope>NUCLEOTIDE SEQUENCE [LARGE SCALE GENOMIC DNA]</scope>
    <source>
        <strain evidence="13">S2_006_000_R1_57</strain>
    </source>
</reference>
<feature type="transmembrane region" description="Helical" evidence="12">
    <location>
        <begin position="80"/>
        <end position="101"/>
    </location>
</feature>
<dbReference type="RefSeq" id="WP_290599217.1">
    <property type="nucleotide sequence ID" value="NZ_CAKZIO010000016.1"/>
</dbReference>
<feature type="transmembrane region" description="Helical" evidence="12">
    <location>
        <begin position="7"/>
        <end position="32"/>
    </location>
</feature>
<feature type="transmembrane region" description="Helical" evidence="12">
    <location>
        <begin position="163"/>
        <end position="189"/>
    </location>
</feature>
<keyword evidence="5" id="KW-0349">Heme</keyword>
<comment type="similarity">
    <text evidence="2">Belongs to the cytochrome ubiquinol oxidase subunit 2 family.</text>
</comment>
<dbReference type="PIRSF" id="PIRSF000267">
    <property type="entry name" value="Cyt_oxidse_sub2"/>
    <property type="match status" value="1"/>
</dbReference>
<dbReference type="GO" id="GO:0070069">
    <property type="term" value="C:cytochrome complex"/>
    <property type="evidence" value="ECO:0007669"/>
    <property type="project" value="TreeGrafter"/>
</dbReference>
<evidence type="ECO:0000256" key="5">
    <source>
        <dbReference type="ARBA" id="ARBA00022617"/>
    </source>
</evidence>
<feature type="transmembrane region" description="Helical" evidence="12">
    <location>
        <begin position="299"/>
        <end position="321"/>
    </location>
</feature>
<gene>
    <name evidence="13" type="primary">cydB</name>
    <name evidence="13" type="ORF">DI579_04885</name>
</gene>
<evidence type="ECO:0000313" key="14">
    <source>
        <dbReference type="Proteomes" id="UP000248606"/>
    </source>
</evidence>
<dbReference type="EMBL" id="QFOZ01000005">
    <property type="protein sequence ID" value="PZP88930.1"/>
    <property type="molecule type" value="Genomic_DNA"/>
</dbReference>
<keyword evidence="9 12" id="KW-1133">Transmembrane helix</keyword>
<evidence type="ECO:0000256" key="7">
    <source>
        <dbReference type="ARBA" id="ARBA00022723"/>
    </source>
</evidence>
<dbReference type="GO" id="GO:0016682">
    <property type="term" value="F:oxidoreductase activity, acting on diphenols and related substances as donors, oxygen as acceptor"/>
    <property type="evidence" value="ECO:0007669"/>
    <property type="project" value="TreeGrafter"/>
</dbReference>
<comment type="caution">
    <text evidence="13">The sequence shown here is derived from an EMBL/GenBank/DDBJ whole genome shotgun (WGS) entry which is preliminary data.</text>
</comment>
<feature type="transmembrane region" description="Helical" evidence="12">
    <location>
        <begin position="121"/>
        <end position="143"/>
    </location>
</feature>
<feature type="transmembrane region" description="Helical" evidence="12">
    <location>
        <begin position="201"/>
        <end position="222"/>
    </location>
</feature>
<evidence type="ECO:0000256" key="4">
    <source>
        <dbReference type="ARBA" id="ARBA00022475"/>
    </source>
</evidence>
<accession>A0A2W5IB38</accession>
<evidence type="ECO:0000256" key="3">
    <source>
        <dbReference type="ARBA" id="ARBA00022448"/>
    </source>
</evidence>
<organism evidence="13 14">
    <name type="scientific">Lawsonella clevelandensis</name>
    <dbReference type="NCBI Taxonomy" id="1528099"/>
    <lineage>
        <taxon>Bacteria</taxon>
        <taxon>Bacillati</taxon>
        <taxon>Actinomycetota</taxon>
        <taxon>Actinomycetes</taxon>
        <taxon>Mycobacteriales</taxon>
        <taxon>Lawsonellaceae</taxon>
        <taxon>Lawsonella</taxon>
    </lineage>
</organism>
<keyword evidence="3" id="KW-0813">Transport</keyword>
<proteinExistence type="inferred from homology"/>
<comment type="subcellular location">
    <subcellularLocation>
        <location evidence="1">Cell membrane</location>
        <topology evidence="1">Multi-pass membrane protein</topology>
    </subcellularLocation>
</comment>
<dbReference type="NCBIfam" id="TIGR00203">
    <property type="entry name" value="cydB"/>
    <property type="match status" value="1"/>
</dbReference>
<evidence type="ECO:0000313" key="13">
    <source>
        <dbReference type="EMBL" id="PZP88930.1"/>
    </source>
</evidence>
<evidence type="ECO:0000256" key="12">
    <source>
        <dbReference type="SAM" id="Phobius"/>
    </source>
</evidence>
<evidence type="ECO:0000256" key="2">
    <source>
        <dbReference type="ARBA" id="ARBA00007543"/>
    </source>
</evidence>
<feature type="transmembrane region" description="Helical" evidence="12">
    <location>
        <begin position="228"/>
        <end position="248"/>
    </location>
</feature>
<dbReference type="GO" id="GO:0046872">
    <property type="term" value="F:metal ion binding"/>
    <property type="evidence" value="ECO:0007669"/>
    <property type="project" value="UniProtKB-KW"/>
</dbReference>
<sequence>MGLQITWFVLVAVLFFGYFVLEGFDFGVGILAPFVSRHDNPEVQEKKRRVVLNTVGPHWDGNEVWLLTGGGALFASFPQWYATLFSGFYLALFLILLALIWRNVSIEFRGKIESKGWHKAWDIGFFVGSLLPALLWGVAFANIVEGVEIDADKNVLTSLWGLLNPYGILGGLATLLLFTLHGGVFLALRTEGIVRESALKAVRYVAIPTIIVVAAFGLWTQLAHGKGWTWAALAIAAVALIVAVVLAWRGQEAVSFGLMCLTIAGVVLLLFGSLYPYLMPSTLEGGFSLSIYNASSSHYTLKVMTIAAGIMTPIVIAYQAWTFWVFRKRLTTALIPDGLGLEAAA</sequence>
<dbReference type="Pfam" id="PF02322">
    <property type="entry name" value="Cyt_bd_oxida_II"/>
    <property type="match status" value="1"/>
</dbReference>
<evidence type="ECO:0000256" key="6">
    <source>
        <dbReference type="ARBA" id="ARBA00022692"/>
    </source>
</evidence>
<dbReference type="PANTHER" id="PTHR43141">
    <property type="entry name" value="CYTOCHROME BD2 SUBUNIT II"/>
    <property type="match status" value="1"/>
</dbReference>
<dbReference type="AlphaFoldDB" id="A0A2W5IB38"/>
<evidence type="ECO:0000256" key="10">
    <source>
        <dbReference type="ARBA" id="ARBA00023004"/>
    </source>
</evidence>
<keyword evidence="11 12" id="KW-0472">Membrane</keyword>
<dbReference type="PANTHER" id="PTHR43141:SF5">
    <property type="entry name" value="CYTOCHROME BD-I UBIQUINOL OXIDASE SUBUNIT 2"/>
    <property type="match status" value="1"/>
</dbReference>
<dbReference type="GO" id="GO:0019646">
    <property type="term" value="P:aerobic electron transport chain"/>
    <property type="evidence" value="ECO:0007669"/>
    <property type="project" value="TreeGrafter"/>
</dbReference>
<dbReference type="Proteomes" id="UP000248606">
    <property type="component" value="Unassembled WGS sequence"/>
</dbReference>
<keyword evidence="6 12" id="KW-0812">Transmembrane</keyword>
<keyword evidence="4" id="KW-1003">Cell membrane</keyword>
<feature type="transmembrane region" description="Helical" evidence="12">
    <location>
        <begin position="255"/>
        <end position="279"/>
    </location>
</feature>
<keyword evidence="10" id="KW-0408">Iron</keyword>
<name>A0A2W5IB38_9ACTN</name>
<evidence type="ECO:0000256" key="1">
    <source>
        <dbReference type="ARBA" id="ARBA00004651"/>
    </source>
</evidence>